<dbReference type="PANTHER" id="PTHR15736:SF2">
    <property type="entry name" value="PROTEIN FAM131C"/>
    <property type="match status" value="1"/>
</dbReference>
<evidence type="ECO:0008006" key="5">
    <source>
        <dbReference type="Google" id="ProtNLM"/>
    </source>
</evidence>
<dbReference type="Proteomes" id="UP001558613">
    <property type="component" value="Unassembled WGS sequence"/>
</dbReference>
<feature type="compositionally biased region" description="Low complexity" evidence="2">
    <location>
        <begin position="300"/>
        <end position="319"/>
    </location>
</feature>
<dbReference type="EMBL" id="JAYMGO010000023">
    <property type="protein sequence ID" value="KAL1249997.1"/>
    <property type="molecule type" value="Genomic_DNA"/>
</dbReference>
<feature type="region of interest" description="Disordered" evidence="2">
    <location>
        <begin position="298"/>
        <end position="354"/>
    </location>
</feature>
<comment type="similarity">
    <text evidence="1">Belongs to the FAM131 family.</text>
</comment>
<protein>
    <recommendedName>
        <fullName evidence="5">Family with sequence similarity 131 member C</fullName>
    </recommendedName>
</protein>
<comment type="caution">
    <text evidence="3">The sequence shown here is derived from an EMBL/GenBank/DDBJ whole genome shotgun (WGS) entry which is preliminary data.</text>
</comment>
<keyword evidence="4" id="KW-1185">Reference proteome</keyword>
<evidence type="ECO:0000256" key="1">
    <source>
        <dbReference type="ARBA" id="ARBA00010635"/>
    </source>
</evidence>
<sequence>MSWKLNPSSASSLPDRLLQALDQTSEAFSISGNDKKCHMQIISANAPFSIFFGADKECGGFSLRQQQVGGLGGFTGSSSQHGEQITAKLLNMGSCLCKGHQELQSGQQHPMEELHSYAEGQPIFKGNHQPYNGSMSDKRSSSGYDIGELATSSLLGLLATIKDHITKPTAMAQGRVAHLIEWKSWGGEATSGGGWCGWTRDGGGWGGVGAALQEDEQLYSHLTDEIKEARFAAGVAEQFALAEAAMNAWSTQDLENKAAASTIPIQDPEGLYLSQFLLDGGRLGVPQHLYRMHMEVDDNSSLAPSHPPQSHSPSHSHSPLDTQRPPQEQRISPLEGSVRHADSISLSEDEVFYN</sequence>
<accession>A0ABR3LAU0</accession>
<organism evidence="3 4">
    <name type="scientific">Cirrhinus molitorella</name>
    <name type="common">mud carp</name>
    <dbReference type="NCBI Taxonomy" id="172907"/>
    <lineage>
        <taxon>Eukaryota</taxon>
        <taxon>Metazoa</taxon>
        <taxon>Chordata</taxon>
        <taxon>Craniata</taxon>
        <taxon>Vertebrata</taxon>
        <taxon>Euteleostomi</taxon>
        <taxon>Actinopterygii</taxon>
        <taxon>Neopterygii</taxon>
        <taxon>Teleostei</taxon>
        <taxon>Ostariophysi</taxon>
        <taxon>Cypriniformes</taxon>
        <taxon>Cyprinidae</taxon>
        <taxon>Labeoninae</taxon>
        <taxon>Labeonini</taxon>
        <taxon>Cirrhinus</taxon>
    </lineage>
</organism>
<dbReference type="PANTHER" id="PTHR15736">
    <property type="entry name" value="PROTEIN FAM131B-RELATED"/>
    <property type="match status" value="1"/>
</dbReference>
<evidence type="ECO:0000313" key="3">
    <source>
        <dbReference type="EMBL" id="KAL1249997.1"/>
    </source>
</evidence>
<reference evidence="3 4" key="1">
    <citation type="submission" date="2023-09" db="EMBL/GenBank/DDBJ databases">
        <authorList>
            <person name="Wang M."/>
        </authorList>
    </citation>
    <scope>NUCLEOTIDE SEQUENCE [LARGE SCALE GENOMIC DNA]</scope>
    <source>
        <strain evidence="3">GT-2023</strain>
        <tissue evidence="3">Liver</tissue>
    </source>
</reference>
<evidence type="ECO:0000313" key="4">
    <source>
        <dbReference type="Proteomes" id="UP001558613"/>
    </source>
</evidence>
<name>A0ABR3LAU0_9TELE</name>
<gene>
    <name evidence="3" type="ORF">QQF64_021002</name>
</gene>
<dbReference type="Pfam" id="PF15010">
    <property type="entry name" value="FAM131"/>
    <property type="match status" value="1"/>
</dbReference>
<dbReference type="InterPro" id="IPR026782">
    <property type="entry name" value="FAM131"/>
</dbReference>
<evidence type="ECO:0000256" key="2">
    <source>
        <dbReference type="SAM" id="MobiDB-lite"/>
    </source>
</evidence>
<proteinExistence type="inferred from homology"/>
<feature type="compositionally biased region" description="Polar residues" evidence="2">
    <location>
        <begin position="320"/>
        <end position="330"/>
    </location>
</feature>